<dbReference type="SUPFAM" id="SSF56219">
    <property type="entry name" value="DNase I-like"/>
    <property type="match status" value="1"/>
</dbReference>
<evidence type="ECO:0008006" key="4">
    <source>
        <dbReference type="Google" id="ProtNLM"/>
    </source>
</evidence>
<dbReference type="Gene3D" id="3.60.10.10">
    <property type="entry name" value="Endonuclease/exonuclease/phosphatase"/>
    <property type="match status" value="1"/>
</dbReference>
<dbReference type="InterPro" id="IPR051675">
    <property type="entry name" value="Endo/Exo/Phosphatase_dom_1"/>
</dbReference>
<dbReference type="GeneTree" id="ENSGT00390000009677"/>
<name>A0A4W3J012_CALMI</name>
<evidence type="ECO:0000256" key="1">
    <source>
        <dbReference type="SAM" id="MobiDB-lite"/>
    </source>
</evidence>
<dbReference type="PANTHER" id="PTHR21180">
    <property type="entry name" value="ENDONUCLEASE/EXONUCLEASE/PHOSPHATASE FAMILY DOMAIN-CONTAINING PROTEIN 1"/>
    <property type="match status" value="1"/>
</dbReference>
<accession>A0A4W3J012</accession>
<dbReference type="PANTHER" id="PTHR21180:SF32">
    <property type="entry name" value="ENDONUCLEASE_EXONUCLEASE_PHOSPHATASE FAMILY DOMAIN-CONTAINING PROTEIN 1"/>
    <property type="match status" value="1"/>
</dbReference>
<evidence type="ECO:0000313" key="3">
    <source>
        <dbReference type="Proteomes" id="UP000314986"/>
    </source>
</evidence>
<dbReference type="Ensembl" id="ENSCMIT00000033461.1">
    <property type="protein sequence ID" value="ENSCMIP00000032956.1"/>
    <property type="gene ID" value="ENSCMIG00000014088.1"/>
</dbReference>
<evidence type="ECO:0000313" key="2">
    <source>
        <dbReference type="Ensembl" id="ENSCMIP00000032956.1"/>
    </source>
</evidence>
<reference evidence="2" key="5">
    <citation type="submission" date="2025-09" db="UniProtKB">
        <authorList>
            <consortium name="Ensembl"/>
        </authorList>
    </citation>
    <scope>IDENTIFICATION</scope>
</reference>
<dbReference type="InterPro" id="IPR036691">
    <property type="entry name" value="Endo/exonu/phosph_ase_sf"/>
</dbReference>
<dbReference type="Gene3D" id="1.10.150.280">
    <property type="entry name" value="AF1531-like domain"/>
    <property type="match status" value="1"/>
</dbReference>
<dbReference type="SUPFAM" id="SSF47781">
    <property type="entry name" value="RuvA domain 2-like"/>
    <property type="match status" value="2"/>
</dbReference>
<dbReference type="OMA" id="MSAGAWE"/>
<dbReference type="GO" id="GO:0005886">
    <property type="term" value="C:plasma membrane"/>
    <property type="evidence" value="ECO:0007669"/>
    <property type="project" value="TreeGrafter"/>
</dbReference>
<sequence>MGDALSCHQGEKDTNRRQPNREGKDHKRHLSAVCNFSEVLVRDSRININTAREEELMTLPGITRFLAHNIVVYREKIGGFRKVEDAALVTGVGATKLQLIKSEICVTRGDSSKAARNLSSFDLVSSTKLNINVASETQLTAVQGVSENLANDIVLYRTANGPFAHVDHLLRVPGVDVALLNVIQGKLTVSLPRPASSNLCLGGESRSNLRLSFYSLQHLNLEGQSQTSLVRPLLKPFTGQHNGRPVVRIGSWNLQNLTLDKVNNPGVREVICLTLLENGYICLELEKPTIATVQEWTGDRGRWKYVVLDTPMGEPKEDGTSDSAVLPLWVGHWSVDESHRLLSVKCLRYVLREAAGSNTMFLSCLSDNKHLVILGHFGLQPDAREFDVLRENHFHHCIPEDIFTNISTKAEVGGASQDNIWWNEQAQGTHTGRSGVIRQGLSSPWIPDGWKWGGVVSEHCPVWTEIFID</sequence>
<dbReference type="InParanoid" id="A0A4W3J012"/>
<reference evidence="3" key="2">
    <citation type="journal article" date="2007" name="PLoS Biol.">
        <title>Survey sequencing and comparative analysis of the elephant shark (Callorhinchus milii) genome.</title>
        <authorList>
            <person name="Venkatesh B."/>
            <person name="Kirkness E.F."/>
            <person name="Loh Y.H."/>
            <person name="Halpern A.L."/>
            <person name="Lee A.P."/>
            <person name="Johnson J."/>
            <person name="Dandona N."/>
            <person name="Viswanathan L.D."/>
            <person name="Tay A."/>
            <person name="Venter J.C."/>
            <person name="Strausberg R.L."/>
            <person name="Brenner S."/>
        </authorList>
    </citation>
    <scope>NUCLEOTIDE SEQUENCE [LARGE SCALE GENOMIC DNA]</scope>
</reference>
<keyword evidence="3" id="KW-1185">Reference proteome</keyword>
<dbReference type="Pfam" id="PF12836">
    <property type="entry name" value="HHH_3"/>
    <property type="match status" value="2"/>
</dbReference>
<reference evidence="2" key="4">
    <citation type="submission" date="2025-08" db="UniProtKB">
        <authorList>
            <consortium name="Ensembl"/>
        </authorList>
    </citation>
    <scope>IDENTIFICATION</scope>
</reference>
<dbReference type="AlphaFoldDB" id="A0A4W3J012"/>
<dbReference type="InterPro" id="IPR010994">
    <property type="entry name" value="RuvA_2-like"/>
</dbReference>
<reference evidence="3" key="3">
    <citation type="journal article" date="2014" name="Nature">
        <title>Elephant shark genome provides unique insights into gnathostome evolution.</title>
        <authorList>
            <consortium name="International Elephant Shark Genome Sequencing Consortium"/>
            <person name="Venkatesh B."/>
            <person name="Lee A.P."/>
            <person name="Ravi V."/>
            <person name="Maurya A.K."/>
            <person name="Lian M.M."/>
            <person name="Swann J.B."/>
            <person name="Ohta Y."/>
            <person name="Flajnik M.F."/>
            <person name="Sutoh Y."/>
            <person name="Kasahara M."/>
            <person name="Hoon S."/>
            <person name="Gangu V."/>
            <person name="Roy S.W."/>
            <person name="Irimia M."/>
            <person name="Korzh V."/>
            <person name="Kondrychyn I."/>
            <person name="Lim Z.W."/>
            <person name="Tay B.H."/>
            <person name="Tohari S."/>
            <person name="Kong K.W."/>
            <person name="Ho S."/>
            <person name="Lorente-Galdos B."/>
            <person name="Quilez J."/>
            <person name="Marques-Bonet T."/>
            <person name="Raney B.J."/>
            <person name="Ingham P.W."/>
            <person name="Tay A."/>
            <person name="Hillier L.W."/>
            <person name="Minx P."/>
            <person name="Boehm T."/>
            <person name="Wilson R.K."/>
            <person name="Brenner S."/>
            <person name="Warren W.C."/>
        </authorList>
    </citation>
    <scope>NUCLEOTIDE SEQUENCE [LARGE SCALE GENOMIC DNA]</scope>
</reference>
<dbReference type="Proteomes" id="UP000314986">
    <property type="component" value="Unassembled WGS sequence"/>
</dbReference>
<feature type="region of interest" description="Disordered" evidence="1">
    <location>
        <begin position="1"/>
        <end position="27"/>
    </location>
</feature>
<organism evidence="2 3">
    <name type="scientific">Callorhinchus milii</name>
    <name type="common">Ghost shark</name>
    <dbReference type="NCBI Taxonomy" id="7868"/>
    <lineage>
        <taxon>Eukaryota</taxon>
        <taxon>Metazoa</taxon>
        <taxon>Chordata</taxon>
        <taxon>Craniata</taxon>
        <taxon>Vertebrata</taxon>
        <taxon>Chondrichthyes</taxon>
        <taxon>Holocephali</taxon>
        <taxon>Chimaeriformes</taxon>
        <taxon>Callorhinchidae</taxon>
        <taxon>Callorhinchus</taxon>
    </lineage>
</organism>
<protein>
    <recommendedName>
        <fullName evidence="4">Endonuclease/exonuclease/phosphatase family domain-containing protein 1</fullName>
    </recommendedName>
</protein>
<dbReference type="STRING" id="7868.ENSCMIP00000032956"/>
<proteinExistence type="predicted"/>
<reference evidence="3" key="1">
    <citation type="journal article" date="2006" name="Science">
        <title>Ancient noncoding elements conserved in the human genome.</title>
        <authorList>
            <person name="Venkatesh B."/>
            <person name="Kirkness E.F."/>
            <person name="Loh Y.H."/>
            <person name="Halpern A.L."/>
            <person name="Lee A.P."/>
            <person name="Johnson J."/>
            <person name="Dandona N."/>
            <person name="Viswanathan L.D."/>
            <person name="Tay A."/>
            <person name="Venter J.C."/>
            <person name="Strausberg R.L."/>
            <person name="Brenner S."/>
        </authorList>
    </citation>
    <scope>NUCLEOTIDE SEQUENCE [LARGE SCALE GENOMIC DNA]</scope>
</reference>
<dbReference type="Gene3D" id="1.10.150.320">
    <property type="entry name" value="Photosystem II 12 kDa extrinsic protein"/>
    <property type="match status" value="1"/>
</dbReference>
<feature type="compositionally biased region" description="Basic and acidic residues" evidence="1">
    <location>
        <begin position="9"/>
        <end position="25"/>
    </location>
</feature>